<dbReference type="RefSeq" id="WP_171222725.1">
    <property type="nucleotide sequence ID" value="NZ_CP121446.1"/>
</dbReference>
<name>A0A7Y3VZI0_9FLAO</name>
<dbReference type="SUPFAM" id="SSF51161">
    <property type="entry name" value="Trimeric LpxA-like enzymes"/>
    <property type="match status" value="1"/>
</dbReference>
<comment type="caution">
    <text evidence="7">The sequence shown here is derived from an EMBL/GenBank/DDBJ whole genome shotgun (WGS) entry which is preliminary data.</text>
</comment>
<dbReference type="InterPro" id="IPR011004">
    <property type="entry name" value="Trimer_LpxA-like_sf"/>
</dbReference>
<dbReference type="Gene3D" id="2.160.10.10">
    <property type="entry name" value="Hexapeptide repeat proteins"/>
    <property type="match status" value="1"/>
</dbReference>
<evidence type="ECO:0000256" key="6">
    <source>
        <dbReference type="SAM" id="Phobius"/>
    </source>
</evidence>
<dbReference type="GO" id="GO:0009001">
    <property type="term" value="F:serine O-acetyltransferase activity"/>
    <property type="evidence" value="ECO:0007669"/>
    <property type="project" value="UniProtKB-EC"/>
</dbReference>
<dbReference type="PROSITE" id="PS00101">
    <property type="entry name" value="HEXAPEP_TRANSFERASES"/>
    <property type="match status" value="1"/>
</dbReference>
<organism evidence="7 8">
    <name type="scientific">Flavobacterium rivulicola</name>
    <dbReference type="NCBI Taxonomy" id="2732161"/>
    <lineage>
        <taxon>Bacteria</taxon>
        <taxon>Pseudomonadati</taxon>
        <taxon>Bacteroidota</taxon>
        <taxon>Flavobacteriia</taxon>
        <taxon>Flavobacteriales</taxon>
        <taxon>Flavobacteriaceae</taxon>
        <taxon>Flavobacterium</taxon>
    </lineage>
</organism>
<dbReference type="InterPro" id="IPR001451">
    <property type="entry name" value="Hexapep"/>
</dbReference>
<feature type="transmembrane region" description="Helical" evidence="6">
    <location>
        <begin position="17"/>
        <end position="35"/>
    </location>
</feature>
<dbReference type="AlphaFoldDB" id="A0A7Y3VZI0"/>
<reference evidence="7 8" key="1">
    <citation type="submission" date="2020-05" db="EMBL/GenBank/DDBJ databases">
        <title>Draft genome of Flavobacterium sp. IMCC34852.</title>
        <authorList>
            <person name="Song J."/>
            <person name="Cho J.-C."/>
        </authorList>
    </citation>
    <scope>NUCLEOTIDE SEQUENCE [LARGE SCALE GENOMIC DNA]</scope>
    <source>
        <strain evidence="7 8">IMCC34852</strain>
    </source>
</reference>
<keyword evidence="4 5" id="KW-0012">Acyltransferase</keyword>
<keyword evidence="6" id="KW-0472">Membrane</keyword>
<evidence type="ECO:0000256" key="2">
    <source>
        <dbReference type="ARBA" id="ARBA00022679"/>
    </source>
</evidence>
<sequence length="177" mass="19898">MWKIIQADCKRHGNKNFFLLFFTNPILRFSVLFRLNQKLSRFNPLLYFFRVWFKNLKQKYNLQIPIYTKIGKGFLLNHYGGIVINQHVVVGENCNVSQGVTLGNVSRGKLKGTPTIGDRVWIGANAVVVGNIKIGNDVLIAPLSYVNFDIPDNAVVAGNPAVIINYNTSAGYLKNLI</sequence>
<comment type="similarity">
    <text evidence="1 5">Belongs to the transferase hexapeptide repeat family.</text>
</comment>
<keyword evidence="3" id="KW-0677">Repeat</keyword>
<comment type="catalytic activity">
    <reaction evidence="5">
        <text>L-serine + acetyl-CoA = O-acetyl-L-serine + CoA</text>
        <dbReference type="Rhea" id="RHEA:24560"/>
        <dbReference type="ChEBI" id="CHEBI:33384"/>
        <dbReference type="ChEBI" id="CHEBI:57287"/>
        <dbReference type="ChEBI" id="CHEBI:57288"/>
        <dbReference type="ChEBI" id="CHEBI:58340"/>
        <dbReference type="EC" id="2.3.1.30"/>
    </reaction>
</comment>
<evidence type="ECO:0000313" key="8">
    <source>
        <dbReference type="Proteomes" id="UP000536509"/>
    </source>
</evidence>
<dbReference type="InterPro" id="IPR045304">
    <property type="entry name" value="LbH_SAT"/>
</dbReference>
<dbReference type="Pfam" id="PF00132">
    <property type="entry name" value="Hexapep"/>
    <property type="match status" value="1"/>
</dbReference>
<dbReference type="EC" id="2.3.1.30" evidence="5"/>
<evidence type="ECO:0000256" key="5">
    <source>
        <dbReference type="PIRNR" id="PIRNR000441"/>
    </source>
</evidence>
<keyword evidence="6" id="KW-0812">Transmembrane</keyword>
<keyword evidence="6" id="KW-1133">Transmembrane helix</keyword>
<dbReference type="PANTHER" id="PTHR42811">
    <property type="entry name" value="SERINE ACETYLTRANSFERASE"/>
    <property type="match status" value="1"/>
</dbReference>
<evidence type="ECO:0000313" key="7">
    <source>
        <dbReference type="EMBL" id="NNT72557.1"/>
    </source>
</evidence>
<protein>
    <recommendedName>
        <fullName evidence="5">Serine acetyltransferase</fullName>
        <ecNumber evidence="5">2.3.1.30</ecNumber>
    </recommendedName>
</protein>
<evidence type="ECO:0000256" key="4">
    <source>
        <dbReference type="ARBA" id="ARBA00023315"/>
    </source>
</evidence>
<gene>
    <name evidence="7" type="ORF">HKT18_10045</name>
</gene>
<evidence type="ECO:0000256" key="1">
    <source>
        <dbReference type="ARBA" id="ARBA00007274"/>
    </source>
</evidence>
<dbReference type="InterPro" id="IPR018357">
    <property type="entry name" value="Hexapep_transf_CS"/>
</dbReference>
<keyword evidence="2 5" id="KW-0808">Transferase</keyword>
<dbReference type="InterPro" id="IPR005881">
    <property type="entry name" value="Ser_O-AcTrfase"/>
</dbReference>
<dbReference type="PIRSF" id="PIRSF000441">
    <property type="entry name" value="CysE"/>
    <property type="match status" value="1"/>
</dbReference>
<dbReference type="CDD" id="cd03354">
    <property type="entry name" value="LbH_SAT"/>
    <property type="match status" value="1"/>
</dbReference>
<dbReference type="Proteomes" id="UP000536509">
    <property type="component" value="Unassembled WGS sequence"/>
</dbReference>
<proteinExistence type="inferred from homology"/>
<dbReference type="GO" id="GO:0006535">
    <property type="term" value="P:cysteine biosynthetic process from serine"/>
    <property type="evidence" value="ECO:0007669"/>
    <property type="project" value="InterPro"/>
</dbReference>
<evidence type="ECO:0000256" key="3">
    <source>
        <dbReference type="ARBA" id="ARBA00022737"/>
    </source>
</evidence>
<dbReference type="GO" id="GO:0005737">
    <property type="term" value="C:cytoplasm"/>
    <property type="evidence" value="ECO:0007669"/>
    <property type="project" value="InterPro"/>
</dbReference>
<keyword evidence="8" id="KW-1185">Reference proteome</keyword>
<dbReference type="EMBL" id="JABEVX010000006">
    <property type="protein sequence ID" value="NNT72557.1"/>
    <property type="molecule type" value="Genomic_DNA"/>
</dbReference>
<accession>A0A7Y3VZI0</accession>